<dbReference type="AlphaFoldDB" id="A0A084QNV7"/>
<dbReference type="InterPro" id="IPR019257">
    <property type="entry name" value="MeTrfase_dom"/>
</dbReference>
<dbReference type="STRING" id="1283841.A0A084QNV7"/>
<dbReference type="EMBL" id="KL660580">
    <property type="protein sequence ID" value="KFA65642.1"/>
    <property type="molecule type" value="Genomic_DNA"/>
</dbReference>
<name>A0A084QNV7_STAC4</name>
<accession>A0A084QNV7</accession>
<keyword evidence="2" id="KW-0808">Transferase</keyword>
<dbReference type="OrthoDB" id="659at2759"/>
<dbReference type="PANTHER" id="PTHR43397:SF1">
    <property type="entry name" value="ERGOTHIONEINE BIOSYNTHESIS PROTEIN 1"/>
    <property type="match status" value="1"/>
</dbReference>
<dbReference type="OMA" id="AVDMANT"/>
<proteinExistence type="predicted"/>
<dbReference type="Gene3D" id="3.40.50.150">
    <property type="entry name" value="Vaccinia Virus protein VP39"/>
    <property type="match status" value="1"/>
</dbReference>
<dbReference type="InterPro" id="IPR017805">
    <property type="entry name" value="SAM_MeTrfase_EasF-type_put"/>
</dbReference>
<dbReference type="GO" id="GO:0032259">
    <property type="term" value="P:methylation"/>
    <property type="evidence" value="ECO:0007669"/>
    <property type="project" value="UniProtKB-KW"/>
</dbReference>
<evidence type="ECO:0000256" key="3">
    <source>
        <dbReference type="ARBA" id="ARBA00022691"/>
    </source>
</evidence>
<dbReference type="InterPro" id="IPR051128">
    <property type="entry name" value="EgtD_Methyltrsf_superfamily"/>
</dbReference>
<protein>
    <recommendedName>
        <fullName evidence="4">Histidine-specific methyltransferase SAM-dependent domain-containing protein</fullName>
    </recommendedName>
</protein>
<reference evidence="5 6" key="1">
    <citation type="journal article" date="2014" name="BMC Genomics">
        <title>Comparative genome sequencing reveals chemotype-specific gene clusters in the toxigenic black mold Stachybotrys.</title>
        <authorList>
            <person name="Semeiks J."/>
            <person name="Borek D."/>
            <person name="Otwinowski Z."/>
            <person name="Grishin N.V."/>
        </authorList>
    </citation>
    <scope>NUCLEOTIDE SEQUENCE [LARGE SCALE GENOMIC DNA]</scope>
    <source>
        <strain evidence="5 6">IBT 40285</strain>
    </source>
</reference>
<dbReference type="InParanoid" id="A0A084QNV7"/>
<keyword evidence="1" id="KW-0489">Methyltransferase</keyword>
<dbReference type="GO" id="GO:0008168">
    <property type="term" value="F:methyltransferase activity"/>
    <property type="evidence" value="ECO:0007669"/>
    <property type="project" value="UniProtKB-KW"/>
</dbReference>
<dbReference type="NCBIfam" id="TIGR03439">
    <property type="entry name" value="methyl_EasF"/>
    <property type="match status" value="1"/>
</dbReference>
<evidence type="ECO:0000256" key="1">
    <source>
        <dbReference type="ARBA" id="ARBA00022603"/>
    </source>
</evidence>
<evidence type="ECO:0000259" key="4">
    <source>
        <dbReference type="Pfam" id="PF10017"/>
    </source>
</evidence>
<organism evidence="5 6">
    <name type="scientific">Stachybotrys chlorohalonatus (strain IBT 40285)</name>
    <dbReference type="NCBI Taxonomy" id="1283841"/>
    <lineage>
        <taxon>Eukaryota</taxon>
        <taxon>Fungi</taxon>
        <taxon>Dikarya</taxon>
        <taxon>Ascomycota</taxon>
        <taxon>Pezizomycotina</taxon>
        <taxon>Sordariomycetes</taxon>
        <taxon>Hypocreomycetidae</taxon>
        <taxon>Hypocreales</taxon>
        <taxon>Stachybotryaceae</taxon>
        <taxon>Stachybotrys</taxon>
    </lineage>
</organism>
<feature type="domain" description="Histidine-specific methyltransferase SAM-dependent" evidence="4">
    <location>
        <begin position="29"/>
        <end position="181"/>
    </location>
</feature>
<dbReference type="Proteomes" id="UP000028524">
    <property type="component" value="Unassembled WGS sequence"/>
</dbReference>
<evidence type="ECO:0000313" key="5">
    <source>
        <dbReference type="EMBL" id="KFA65642.1"/>
    </source>
</evidence>
<dbReference type="PANTHER" id="PTHR43397">
    <property type="entry name" value="ERGOTHIONEINE BIOSYNTHESIS PROTEIN 1"/>
    <property type="match status" value="1"/>
</dbReference>
<dbReference type="HOGENOM" id="CLU_105538_0_0_1"/>
<gene>
    <name evidence="5" type="ORF">S40285_05329</name>
</gene>
<evidence type="ECO:0000256" key="2">
    <source>
        <dbReference type="ARBA" id="ARBA00022679"/>
    </source>
</evidence>
<dbReference type="InterPro" id="IPR029063">
    <property type="entry name" value="SAM-dependent_MTases_sf"/>
</dbReference>
<evidence type="ECO:0000313" key="6">
    <source>
        <dbReference type="Proteomes" id="UP000028524"/>
    </source>
</evidence>
<dbReference type="Pfam" id="PF10017">
    <property type="entry name" value="Methyltransf_33"/>
    <property type="match status" value="1"/>
</dbReference>
<feature type="non-terminal residue" evidence="5">
    <location>
        <position position="182"/>
    </location>
</feature>
<sequence length="182" mass="20165">MPAVKASAPPSGIDILDVRGDQQEINLKQEVLSQFNPEPGVPRKLPTLLLYDEKGLQLFEDITHLDEYYLTNDEIRVLEQSAVDMANTIPAGSMVIELGSGNLRKVCLLLQALEDQGKAIDYYALDLSEKELQRTLAQVPDFRHVACHGLLGTYDDGREWLKQPAIATRPKTILHLGSSIGT</sequence>
<keyword evidence="6" id="KW-1185">Reference proteome</keyword>
<keyword evidence="3" id="KW-0949">S-adenosyl-L-methionine</keyword>